<evidence type="ECO:0000313" key="3">
    <source>
        <dbReference type="EMBL" id="VDN47158.1"/>
    </source>
</evidence>
<dbReference type="Gene3D" id="1.10.260.40">
    <property type="entry name" value="lambda repressor-like DNA-binding domains"/>
    <property type="match status" value="1"/>
</dbReference>
<accession>A0A3P7PE24</accession>
<dbReference type="AlphaFoldDB" id="A0A3P7PE24"/>
<keyword evidence="1" id="KW-0238">DNA-binding</keyword>
<dbReference type="KEGG" id="cbar:PATL70BA_1276"/>
<dbReference type="PANTHER" id="PTHR46558">
    <property type="entry name" value="TRACRIPTIONAL REGULATORY PROTEIN-RELATED-RELATED"/>
    <property type="match status" value="1"/>
</dbReference>
<evidence type="ECO:0000256" key="1">
    <source>
        <dbReference type="ARBA" id="ARBA00023125"/>
    </source>
</evidence>
<gene>
    <name evidence="3" type="ORF">PATL70BA_1276</name>
</gene>
<sequence>MVPKMRIFKTNIKAYRAQFDMTQDDLAKTVGVRRETIGNLENGRYNPSLKLAMDIAKVFGCTVEDIFEFVSNG</sequence>
<name>A0A3P7PE24_9FIRM</name>
<reference evidence="3 4" key="1">
    <citation type="submission" date="2018-09" db="EMBL/GenBank/DDBJ databases">
        <authorList>
            <person name="Postec A."/>
        </authorList>
    </citation>
    <scope>NUCLEOTIDE SEQUENCE [LARGE SCALE GENOMIC DNA]</scope>
    <source>
        <strain evidence="3">70B-A</strain>
    </source>
</reference>
<dbReference type="EMBL" id="LR130778">
    <property type="protein sequence ID" value="VDN47158.1"/>
    <property type="molecule type" value="Genomic_DNA"/>
</dbReference>
<dbReference type="PANTHER" id="PTHR46558:SF7">
    <property type="entry name" value="TRANSCRIPTIONAL REGULATOR"/>
    <property type="match status" value="1"/>
</dbReference>
<dbReference type="GO" id="GO:0003677">
    <property type="term" value="F:DNA binding"/>
    <property type="evidence" value="ECO:0007669"/>
    <property type="project" value="UniProtKB-KW"/>
</dbReference>
<dbReference type="CDD" id="cd00093">
    <property type="entry name" value="HTH_XRE"/>
    <property type="match status" value="1"/>
</dbReference>
<protein>
    <submittedName>
        <fullName evidence="3">Uncharacterized HTH-type transcriptional regulator AF_1627</fullName>
    </submittedName>
</protein>
<dbReference type="PROSITE" id="PS50943">
    <property type="entry name" value="HTH_CROC1"/>
    <property type="match status" value="1"/>
</dbReference>
<evidence type="ECO:0000259" key="2">
    <source>
        <dbReference type="PROSITE" id="PS50943"/>
    </source>
</evidence>
<dbReference type="SMART" id="SM00530">
    <property type="entry name" value="HTH_XRE"/>
    <property type="match status" value="1"/>
</dbReference>
<organism evidence="3 4">
    <name type="scientific">Petrocella atlantisensis</name>
    <dbReference type="NCBI Taxonomy" id="2173034"/>
    <lineage>
        <taxon>Bacteria</taxon>
        <taxon>Bacillati</taxon>
        <taxon>Bacillota</taxon>
        <taxon>Clostridia</taxon>
        <taxon>Lachnospirales</taxon>
        <taxon>Vallitaleaceae</taxon>
        <taxon>Petrocella</taxon>
    </lineage>
</organism>
<dbReference type="InterPro" id="IPR010982">
    <property type="entry name" value="Lambda_DNA-bd_dom_sf"/>
</dbReference>
<evidence type="ECO:0000313" key="4">
    <source>
        <dbReference type="Proteomes" id="UP000279029"/>
    </source>
</evidence>
<feature type="domain" description="HTH cro/C1-type" evidence="2">
    <location>
        <begin position="12"/>
        <end position="66"/>
    </location>
</feature>
<keyword evidence="4" id="KW-1185">Reference proteome</keyword>
<dbReference type="Pfam" id="PF01381">
    <property type="entry name" value="HTH_3"/>
    <property type="match status" value="1"/>
</dbReference>
<proteinExistence type="predicted"/>
<dbReference type="InterPro" id="IPR001387">
    <property type="entry name" value="Cro/C1-type_HTH"/>
</dbReference>
<dbReference type="SUPFAM" id="SSF47413">
    <property type="entry name" value="lambda repressor-like DNA-binding domains"/>
    <property type="match status" value="1"/>
</dbReference>
<dbReference type="Proteomes" id="UP000279029">
    <property type="component" value="Chromosome"/>
</dbReference>